<dbReference type="Pfam" id="PF07690">
    <property type="entry name" value="MFS_1"/>
    <property type="match status" value="1"/>
</dbReference>
<feature type="transmembrane region" description="Helical" evidence="6">
    <location>
        <begin position="237"/>
        <end position="261"/>
    </location>
</feature>
<dbReference type="InterPro" id="IPR036259">
    <property type="entry name" value="MFS_trans_sf"/>
</dbReference>
<dbReference type="PROSITE" id="PS50850">
    <property type="entry name" value="MFS"/>
    <property type="match status" value="1"/>
</dbReference>
<sequence length="448" mass="47157">MTSVARPASLGPRWQAWLIWSVAVAGYVLAVMNRTSLSAVGVDAADRFGVDASTLSLFAVVQLGVYGGMQIPIGVLLDRFGSRPIMVIGMVLMAIGQLLIAVSPNVAVALLARVLLGAGDAAIFPGLVRLIATWFPAQRAPVMTQLTGIIGLSGQLVAVIPLAALLHATTWSITFGSIAGLCILFAVLMLLVLRNHPPALTEDVSINTDTGAIKVVTSTVDTGVGIRAAWGHPGTRLAFWSHFTSPFAGTVFVILWGMPFLTAGEGRTVAEASLVLSTYVVVGMALGPVMGAVSQRVPHLRSRALVLPSVIAQAVAWVAVIAYPGPAPLWLLFALAIALGMGGPASMIGFDHARTHNPAHRLSTATGITNVGGFLAALIAVYLIGLALDLQGAGTPATYTLEAFRVAFLTQLPLWLVGAIFIVRERRLTRIRVGLDVPRERSARNPRR</sequence>
<evidence type="ECO:0000256" key="4">
    <source>
        <dbReference type="ARBA" id="ARBA00022989"/>
    </source>
</evidence>
<keyword evidence="5 6" id="KW-0472">Membrane</keyword>
<reference evidence="9" key="1">
    <citation type="journal article" date="2019" name="Int. J. Syst. Evol. Microbiol.">
        <title>The Global Catalogue of Microorganisms (GCM) 10K type strain sequencing project: providing services to taxonomists for standard genome sequencing and annotation.</title>
        <authorList>
            <consortium name="The Broad Institute Genomics Platform"/>
            <consortium name="The Broad Institute Genome Sequencing Center for Infectious Disease"/>
            <person name="Wu L."/>
            <person name="Ma J."/>
        </authorList>
    </citation>
    <scope>NUCLEOTIDE SEQUENCE [LARGE SCALE GENOMIC DNA]</scope>
    <source>
        <strain evidence="9">JCM 15577</strain>
    </source>
</reference>
<protein>
    <submittedName>
        <fullName evidence="8">MFS transporter</fullName>
    </submittedName>
</protein>
<dbReference type="PANTHER" id="PTHR42718">
    <property type="entry name" value="MAJOR FACILITATOR SUPERFAMILY MULTIDRUG TRANSPORTER MFSC"/>
    <property type="match status" value="1"/>
</dbReference>
<evidence type="ECO:0000256" key="3">
    <source>
        <dbReference type="ARBA" id="ARBA00022692"/>
    </source>
</evidence>
<dbReference type="Proteomes" id="UP001501690">
    <property type="component" value="Unassembled WGS sequence"/>
</dbReference>
<feature type="transmembrane region" description="Helical" evidence="6">
    <location>
        <begin position="171"/>
        <end position="193"/>
    </location>
</feature>
<keyword evidence="3 6" id="KW-0812">Transmembrane</keyword>
<evidence type="ECO:0000256" key="5">
    <source>
        <dbReference type="ARBA" id="ARBA00023136"/>
    </source>
</evidence>
<feature type="transmembrane region" description="Helical" evidence="6">
    <location>
        <begin position="329"/>
        <end position="350"/>
    </location>
</feature>
<evidence type="ECO:0000256" key="1">
    <source>
        <dbReference type="ARBA" id="ARBA00004651"/>
    </source>
</evidence>
<dbReference type="PANTHER" id="PTHR42718:SF9">
    <property type="entry name" value="MAJOR FACILITATOR SUPERFAMILY MULTIDRUG TRANSPORTER MFSC"/>
    <property type="match status" value="1"/>
</dbReference>
<evidence type="ECO:0000313" key="9">
    <source>
        <dbReference type="Proteomes" id="UP001501690"/>
    </source>
</evidence>
<feature type="transmembrane region" description="Helical" evidence="6">
    <location>
        <begin position="305"/>
        <end position="323"/>
    </location>
</feature>
<feature type="domain" description="Major facilitator superfamily (MFS) profile" evidence="7">
    <location>
        <begin position="19"/>
        <end position="430"/>
    </location>
</feature>
<keyword evidence="4 6" id="KW-1133">Transmembrane helix</keyword>
<dbReference type="SUPFAM" id="SSF103473">
    <property type="entry name" value="MFS general substrate transporter"/>
    <property type="match status" value="1"/>
</dbReference>
<dbReference type="EMBL" id="BAAAPL010000002">
    <property type="protein sequence ID" value="GAA1706246.1"/>
    <property type="molecule type" value="Genomic_DNA"/>
</dbReference>
<comment type="subcellular location">
    <subcellularLocation>
        <location evidence="1">Cell membrane</location>
        <topology evidence="1">Multi-pass membrane protein</topology>
    </subcellularLocation>
</comment>
<feature type="transmembrane region" description="Helical" evidence="6">
    <location>
        <begin position="108"/>
        <end position="132"/>
    </location>
</feature>
<organism evidence="8 9">
    <name type="scientific">Microbacterium sediminicola</name>
    <dbReference type="NCBI Taxonomy" id="415210"/>
    <lineage>
        <taxon>Bacteria</taxon>
        <taxon>Bacillati</taxon>
        <taxon>Actinomycetota</taxon>
        <taxon>Actinomycetes</taxon>
        <taxon>Micrococcales</taxon>
        <taxon>Microbacteriaceae</taxon>
        <taxon>Microbacterium</taxon>
    </lineage>
</organism>
<evidence type="ECO:0000313" key="8">
    <source>
        <dbReference type="EMBL" id="GAA1706246.1"/>
    </source>
</evidence>
<feature type="transmembrane region" description="Helical" evidence="6">
    <location>
        <begin position="404"/>
        <end position="423"/>
    </location>
</feature>
<dbReference type="InterPro" id="IPR011701">
    <property type="entry name" value="MFS"/>
</dbReference>
<feature type="transmembrane region" description="Helical" evidence="6">
    <location>
        <begin position="144"/>
        <end position="165"/>
    </location>
</feature>
<feature type="transmembrane region" description="Helical" evidence="6">
    <location>
        <begin position="362"/>
        <end position="384"/>
    </location>
</feature>
<evidence type="ECO:0000256" key="6">
    <source>
        <dbReference type="SAM" id="Phobius"/>
    </source>
</evidence>
<evidence type="ECO:0000256" key="2">
    <source>
        <dbReference type="ARBA" id="ARBA00022448"/>
    </source>
</evidence>
<dbReference type="RefSeq" id="WP_344073201.1">
    <property type="nucleotide sequence ID" value="NZ_BAAAPL010000002.1"/>
</dbReference>
<feature type="transmembrane region" description="Helical" evidence="6">
    <location>
        <begin position="273"/>
        <end position="293"/>
    </location>
</feature>
<name>A0ABP4UJ26_9MICO</name>
<keyword evidence="2" id="KW-0813">Transport</keyword>
<keyword evidence="9" id="KW-1185">Reference proteome</keyword>
<gene>
    <name evidence="8" type="ORF">GCM10009808_25280</name>
</gene>
<feature type="transmembrane region" description="Helical" evidence="6">
    <location>
        <begin position="16"/>
        <end position="35"/>
    </location>
</feature>
<accession>A0ABP4UJ26</accession>
<dbReference type="Gene3D" id="1.20.1250.20">
    <property type="entry name" value="MFS general substrate transporter like domains"/>
    <property type="match status" value="2"/>
</dbReference>
<dbReference type="InterPro" id="IPR020846">
    <property type="entry name" value="MFS_dom"/>
</dbReference>
<comment type="caution">
    <text evidence="8">The sequence shown here is derived from an EMBL/GenBank/DDBJ whole genome shotgun (WGS) entry which is preliminary data.</text>
</comment>
<feature type="transmembrane region" description="Helical" evidence="6">
    <location>
        <begin position="84"/>
        <end position="102"/>
    </location>
</feature>
<evidence type="ECO:0000259" key="7">
    <source>
        <dbReference type="PROSITE" id="PS50850"/>
    </source>
</evidence>
<dbReference type="CDD" id="cd06174">
    <property type="entry name" value="MFS"/>
    <property type="match status" value="1"/>
</dbReference>
<proteinExistence type="predicted"/>
<feature type="transmembrane region" description="Helical" evidence="6">
    <location>
        <begin position="55"/>
        <end position="77"/>
    </location>
</feature>